<sequence>MEIIMLNSAKLKNLDEINNFLDRFQVPKLTYHINNLNNPIFPKEIEAVINTSLTKKKPRTRWV</sequence>
<dbReference type="AlphaFoldDB" id="A0A8C6N0Q9"/>
<dbReference type="Ensembl" id="ENSMSIT00000033673.1">
    <property type="protein sequence ID" value="ENSMSIP00000026710.1"/>
    <property type="gene ID" value="ENSMSIG00000022534.1"/>
</dbReference>
<name>A0A8C6N0Q9_MUSSI</name>
<reference evidence="1" key="1">
    <citation type="submission" date="2025-08" db="UniProtKB">
        <authorList>
            <consortium name="Ensembl"/>
        </authorList>
    </citation>
    <scope>IDENTIFICATION</scope>
</reference>
<reference evidence="1" key="2">
    <citation type="submission" date="2025-09" db="UniProtKB">
        <authorList>
            <consortium name="Ensembl"/>
        </authorList>
    </citation>
    <scope>IDENTIFICATION</scope>
</reference>
<proteinExistence type="predicted"/>
<protein>
    <submittedName>
        <fullName evidence="1">Uncharacterized protein</fullName>
    </submittedName>
</protein>
<evidence type="ECO:0000313" key="2">
    <source>
        <dbReference type="Proteomes" id="UP000694415"/>
    </source>
</evidence>
<dbReference type="Proteomes" id="UP000694415">
    <property type="component" value="Unplaced"/>
</dbReference>
<organism evidence="1 2">
    <name type="scientific">Mus spicilegus</name>
    <name type="common">Mound-building mouse</name>
    <dbReference type="NCBI Taxonomy" id="10103"/>
    <lineage>
        <taxon>Eukaryota</taxon>
        <taxon>Metazoa</taxon>
        <taxon>Chordata</taxon>
        <taxon>Craniata</taxon>
        <taxon>Vertebrata</taxon>
        <taxon>Euteleostomi</taxon>
        <taxon>Mammalia</taxon>
        <taxon>Eutheria</taxon>
        <taxon>Euarchontoglires</taxon>
        <taxon>Glires</taxon>
        <taxon>Rodentia</taxon>
        <taxon>Myomorpha</taxon>
        <taxon>Muroidea</taxon>
        <taxon>Muridae</taxon>
        <taxon>Murinae</taxon>
        <taxon>Mus</taxon>
        <taxon>Mus</taxon>
    </lineage>
</organism>
<accession>A0A8C6N0Q9</accession>
<keyword evidence="2" id="KW-1185">Reference proteome</keyword>
<evidence type="ECO:0000313" key="1">
    <source>
        <dbReference type="Ensembl" id="ENSMSIP00000026710.1"/>
    </source>
</evidence>